<dbReference type="KEGG" id="atu:Atu3857"/>
<name>Q8U971_AGRFC</name>
<dbReference type="HOGENOM" id="CLU_1048211_0_0_5"/>
<reference evidence="1 2" key="2">
    <citation type="journal article" date="2001" name="Science">
        <title>Genome sequence of the plant pathogen and biotechnology agent Agrobacterium tumefaciens C58.</title>
        <authorList>
            <person name="Goodner B."/>
            <person name="Hinkle G."/>
            <person name="Gattung S."/>
            <person name="Miller N."/>
            <person name="Blanchard M."/>
            <person name="Qurollo B."/>
            <person name="Goldman B.S."/>
            <person name="Cao Y."/>
            <person name="Askenazi M."/>
            <person name="Halling C."/>
            <person name="Mullin L."/>
            <person name="Houmiel K."/>
            <person name="Gordon J."/>
            <person name="Vaudin M."/>
            <person name="Iartchouk O."/>
            <person name="Epp A."/>
            <person name="Liu F."/>
            <person name="Wollam C."/>
            <person name="Allinger M."/>
            <person name="Doughty D."/>
            <person name="Scott C."/>
            <person name="Lappas C."/>
            <person name="Markelz B."/>
            <person name="Flanagan C."/>
            <person name="Crowell C."/>
            <person name="Gurson J."/>
            <person name="Lomo C."/>
            <person name="Sear C."/>
            <person name="Strub G."/>
            <person name="Cielo C."/>
            <person name="Slater S."/>
        </authorList>
    </citation>
    <scope>NUCLEOTIDE SEQUENCE [LARGE SCALE GENOMIC DNA]</scope>
    <source>
        <strain evidence="2">C58 / ATCC 33970</strain>
    </source>
</reference>
<proteinExistence type="predicted"/>
<dbReference type="PIR" id="AE3031">
    <property type="entry name" value="AE3031"/>
</dbReference>
<accession>Q8U971</accession>
<dbReference type="eggNOG" id="ENOG50313BT">
    <property type="taxonomic scope" value="Bacteria"/>
</dbReference>
<dbReference type="EnsemblBacteria" id="AAL44667">
    <property type="protein sequence ID" value="AAL44667"/>
    <property type="gene ID" value="Atu3857"/>
</dbReference>
<dbReference type="BioCyc" id="AGRO:ATU3857-MONOMER"/>
<keyword evidence="2" id="KW-1185">Reference proteome</keyword>
<protein>
    <submittedName>
        <fullName evidence="1">Uncharacterized protein</fullName>
    </submittedName>
</protein>
<evidence type="ECO:0000313" key="1">
    <source>
        <dbReference type="EMBL" id="AAL44667.1"/>
    </source>
</evidence>
<gene>
    <name evidence="1" type="ordered locus">Atu3857</name>
</gene>
<dbReference type="EMBL" id="AE007870">
    <property type="protein sequence ID" value="AAL44667.1"/>
    <property type="molecule type" value="Genomic_DNA"/>
</dbReference>
<sequence>MDHRMSVDGSVSLPDEVAAARVRRYYNDAEADLHAGAVWLVQSQLGTFVSQEALSVPAAQSFIAQCADDVKKVNRYQRHLRSSREFHDKAPAISIDNTDPDRPRAAFRPIRETQVSIIIGAYLSLPDGFRTWARTADLLNRGIPTGDRGGLNDGHVRNALYSGVRHARRLFATNSEALAWSRALLDWAVLEHVWVRARSHQQPRKIDVAGLDALRATGLLEEWRGEIERTVQLRVPSNSGSLAMLQMHIKDLKSLQRKLLRRRAN</sequence>
<dbReference type="Proteomes" id="UP000000813">
    <property type="component" value="Chromosome linear"/>
</dbReference>
<dbReference type="AlphaFoldDB" id="Q8U971"/>
<organism evidence="1 2">
    <name type="scientific">Agrobacterium fabrum (strain C58 / ATCC 33970)</name>
    <name type="common">Agrobacterium tumefaciens (strain C58)</name>
    <dbReference type="NCBI Taxonomy" id="176299"/>
    <lineage>
        <taxon>Bacteria</taxon>
        <taxon>Pseudomonadati</taxon>
        <taxon>Pseudomonadota</taxon>
        <taxon>Alphaproteobacteria</taxon>
        <taxon>Hyphomicrobiales</taxon>
        <taxon>Rhizobiaceae</taxon>
        <taxon>Rhizobium/Agrobacterium group</taxon>
        <taxon>Agrobacterium</taxon>
        <taxon>Agrobacterium tumefaciens complex</taxon>
    </lineage>
</organism>
<evidence type="ECO:0000313" key="2">
    <source>
        <dbReference type="Proteomes" id="UP000000813"/>
    </source>
</evidence>
<reference evidence="1 2" key="1">
    <citation type="journal article" date="2001" name="Science">
        <title>The genome of the natural genetic engineer Agrobacterium tumefaciens C58.</title>
        <authorList>
            <person name="Wood D.W."/>
            <person name="Setubal J.C."/>
            <person name="Kaul R."/>
            <person name="Monks D.E."/>
            <person name="Kitajima J.P."/>
            <person name="Okura V.K."/>
            <person name="Zhou Y."/>
            <person name="Chen L."/>
            <person name="Wood G.E."/>
            <person name="Almeida N.F.Jr."/>
            <person name="Woo L."/>
            <person name="Chen Y."/>
            <person name="Paulsen I.T."/>
            <person name="Eisen J.A."/>
            <person name="Karp P.D."/>
            <person name="Bovee D.Sr."/>
            <person name="Chapman P."/>
            <person name="Clendenning J."/>
            <person name="Deatherage G."/>
            <person name="Gillet W."/>
            <person name="Grant C."/>
            <person name="Kutyavin T."/>
            <person name="Levy R."/>
            <person name="Li M.J."/>
            <person name="McClelland E."/>
            <person name="Palmieri A."/>
            <person name="Raymond C."/>
            <person name="Rouse G."/>
            <person name="Saenphimmachak C."/>
            <person name="Wu Z."/>
            <person name="Romero P."/>
            <person name="Gordon D."/>
            <person name="Zhang S."/>
            <person name="Yoo H."/>
            <person name="Tao Y."/>
            <person name="Biddle P."/>
            <person name="Jung M."/>
            <person name="Krespan W."/>
            <person name="Perry M."/>
            <person name="Gordon-Kamm B."/>
            <person name="Liao L."/>
            <person name="Kim S."/>
            <person name="Hendrick C."/>
            <person name="Zhao Z.Y."/>
            <person name="Dolan M."/>
            <person name="Chumley F."/>
            <person name="Tingey S.V."/>
            <person name="Tomb J.F."/>
            <person name="Gordon M.P."/>
            <person name="Olson M.V."/>
            <person name="Nester E.W."/>
        </authorList>
    </citation>
    <scope>NUCLEOTIDE SEQUENCE [LARGE SCALE GENOMIC DNA]</scope>
    <source>
        <strain evidence="2">C58 / ATCC 33970</strain>
    </source>
</reference>